<proteinExistence type="predicted"/>
<dbReference type="OrthoDB" id="269629at2"/>
<name>A0A286RLE5_9BACT</name>
<evidence type="ECO:0000313" key="2">
    <source>
        <dbReference type="Proteomes" id="UP000215086"/>
    </source>
</evidence>
<gene>
    <name evidence="1" type="ORF">THTE_4182</name>
</gene>
<dbReference type="Proteomes" id="UP000215086">
    <property type="component" value="Chromosome"/>
</dbReference>
<dbReference type="KEGG" id="ttf:THTE_4182"/>
<dbReference type="RefSeq" id="WP_095416495.1">
    <property type="nucleotide sequence ID" value="NZ_CP018477.1"/>
</dbReference>
<dbReference type="AlphaFoldDB" id="A0A286RLE5"/>
<accession>A0A286RLE5</accession>
<dbReference type="EMBL" id="CP018477">
    <property type="protein sequence ID" value="ASV76783.1"/>
    <property type="molecule type" value="Genomic_DNA"/>
</dbReference>
<sequence>MSDFEKRLQQAIERGRRRRDMQAEAEARRAMTEQELRSRHSELRLQLTDYIEQCLRKLQEHFPGFQYETVISERGWGAALSRDDIDRRGQPPQRRYSRIELVVRPLSEYFVLDLAGKATIRDKELFNRSFYQPLNEADLETFKEIIDKWVLEFAEAYAARS</sequence>
<evidence type="ECO:0000313" key="1">
    <source>
        <dbReference type="EMBL" id="ASV76783.1"/>
    </source>
</evidence>
<protein>
    <submittedName>
        <fullName evidence="1">Uncharacterized protein</fullName>
    </submittedName>
</protein>
<reference evidence="1 2" key="1">
    <citation type="journal article" name="Front. Microbiol.">
        <title>Sugar Metabolism of the First Thermophilic Planctomycete Thermogutta terrifontis: Comparative Genomic and Transcriptomic Approaches.</title>
        <authorList>
            <person name="Elcheninov A.G."/>
            <person name="Menzel P."/>
            <person name="Gudbergsdottir S.R."/>
            <person name="Slesarev A.I."/>
            <person name="Kadnikov V.V."/>
            <person name="Krogh A."/>
            <person name="Bonch-Osmolovskaya E.A."/>
            <person name="Peng X."/>
            <person name="Kublanov I.V."/>
        </authorList>
    </citation>
    <scope>NUCLEOTIDE SEQUENCE [LARGE SCALE GENOMIC DNA]</scope>
    <source>
        <strain evidence="1 2">R1</strain>
    </source>
</reference>
<keyword evidence="2" id="KW-1185">Reference proteome</keyword>
<organism evidence="1 2">
    <name type="scientific">Thermogutta terrifontis</name>
    <dbReference type="NCBI Taxonomy" id="1331910"/>
    <lineage>
        <taxon>Bacteria</taxon>
        <taxon>Pseudomonadati</taxon>
        <taxon>Planctomycetota</taxon>
        <taxon>Planctomycetia</taxon>
        <taxon>Pirellulales</taxon>
        <taxon>Thermoguttaceae</taxon>
        <taxon>Thermogutta</taxon>
    </lineage>
</organism>